<dbReference type="GeneID" id="20218488"/>
<proteinExistence type="predicted"/>
<dbReference type="RefSeq" id="XP_009039992.1">
    <property type="nucleotide sequence ID" value="XM_009041744.1"/>
</dbReference>
<name>F0YHW6_AURAN</name>
<evidence type="ECO:0000313" key="1">
    <source>
        <dbReference type="EMBL" id="EGB05344.1"/>
    </source>
</evidence>
<dbReference type="EMBL" id="GL833142">
    <property type="protein sequence ID" value="EGB05344.1"/>
    <property type="molecule type" value="Genomic_DNA"/>
</dbReference>
<dbReference type="eggNOG" id="ENOG502SRXA">
    <property type="taxonomic scope" value="Eukaryota"/>
</dbReference>
<reference evidence="1 2" key="1">
    <citation type="journal article" date="2011" name="Proc. Natl. Acad. Sci. U.S.A.">
        <title>Niche of harmful alga Aureococcus anophagefferens revealed through ecogenomics.</title>
        <authorList>
            <person name="Gobler C.J."/>
            <person name="Berry D.L."/>
            <person name="Dyhrman S.T."/>
            <person name="Wilhelm S.W."/>
            <person name="Salamov A."/>
            <person name="Lobanov A.V."/>
            <person name="Zhang Y."/>
            <person name="Collier J.L."/>
            <person name="Wurch L.L."/>
            <person name="Kustka A.B."/>
            <person name="Dill B.D."/>
            <person name="Shah M."/>
            <person name="VerBerkmoes N.C."/>
            <person name="Kuo A."/>
            <person name="Terry A."/>
            <person name="Pangilinan J."/>
            <person name="Lindquist E.A."/>
            <person name="Lucas S."/>
            <person name="Paulsen I.T."/>
            <person name="Hattenrath-Lehmann T.K."/>
            <person name="Talmage S.C."/>
            <person name="Walker E.A."/>
            <person name="Koch F."/>
            <person name="Burson A.M."/>
            <person name="Marcoval M.A."/>
            <person name="Tang Y.Z."/>
            <person name="Lecleir G.R."/>
            <person name="Coyne K.J."/>
            <person name="Berg G.M."/>
            <person name="Bertrand E.M."/>
            <person name="Saito M.A."/>
            <person name="Gladyshev V.N."/>
            <person name="Grigoriev I.V."/>
        </authorList>
    </citation>
    <scope>NUCLEOTIDE SEQUENCE [LARGE SCALE GENOMIC DNA]</scope>
    <source>
        <strain evidence="2">CCMP 1984</strain>
    </source>
</reference>
<feature type="non-terminal residue" evidence="1">
    <location>
        <position position="211"/>
    </location>
</feature>
<protein>
    <submittedName>
        <fullName evidence="1">Uncharacterized protein</fullName>
    </submittedName>
</protein>
<organism evidence="2">
    <name type="scientific">Aureococcus anophagefferens</name>
    <name type="common">Harmful bloom alga</name>
    <dbReference type="NCBI Taxonomy" id="44056"/>
    <lineage>
        <taxon>Eukaryota</taxon>
        <taxon>Sar</taxon>
        <taxon>Stramenopiles</taxon>
        <taxon>Ochrophyta</taxon>
        <taxon>Pelagophyceae</taxon>
        <taxon>Pelagomonadales</taxon>
        <taxon>Pelagomonadaceae</taxon>
        <taxon>Aureococcus</taxon>
    </lineage>
</organism>
<dbReference type="Proteomes" id="UP000002729">
    <property type="component" value="Unassembled WGS sequence"/>
</dbReference>
<dbReference type="InParanoid" id="F0YHW6"/>
<dbReference type="OrthoDB" id="10264475at2759"/>
<dbReference type="AlphaFoldDB" id="F0YHW6"/>
<dbReference type="KEGG" id="aaf:AURANDRAFT_15260"/>
<keyword evidence="2" id="KW-1185">Reference proteome</keyword>
<feature type="non-terminal residue" evidence="1">
    <location>
        <position position="1"/>
    </location>
</feature>
<evidence type="ECO:0000313" key="2">
    <source>
        <dbReference type="Proteomes" id="UP000002729"/>
    </source>
</evidence>
<gene>
    <name evidence="1" type="ORF">AURANDRAFT_15260</name>
</gene>
<accession>F0YHW6</accession>
<dbReference type="OMA" id="VMATRSW"/>
<sequence length="211" mass="23841">PLQNRVTPHGAIVRTAERYPDPTAMFGNRGVLHDDRRNLVRQHRGKMWLSCRLRVDRTRKVQRDDNRAFNGRKRTLMAPRRYTELFFLDEPTSMAAGHRPCACCRRADFTRFLACWRAAHPNGQWTAGSIDAALHDERLARRLPAAAPAALPDGAFVLRSADDSAWLKWRGRLHRWTHGGYVDAAPLAADDEVRVLTPSLLVATLAAGFEP</sequence>